<dbReference type="PANTHER" id="PTHR31672">
    <property type="entry name" value="BNACNNG10540D PROTEIN"/>
    <property type="match status" value="1"/>
</dbReference>
<dbReference type="InterPro" id="IPR050796">
    <property type="entry name" value="SCF_F-box_component"/>
</dbReference>
<dbReference type="Gene3D" id="1.20.1280.50">
    <property type="match status" value="1"/>
</dbReference>
<dbReference type="Pfam" id="PF00646">
    <property type="entry name" value="F-box"/>
    <property type="match status" value="1"/>
</dbReference>
<reference evidence="2" key="1">
    <citation type="submission" date="2020-09" db="EMBL/GenBank/DDBJ databases">
        <title>Genome-Enabled Discovery of Anthraquinone Biosynthesis in Senna tora.</title>
        <authorList>
            <person name="Kang S.-H."/>
            <person name="Pandey R.P."/>
            <person name="Lee C.-M."/>
            <person name="Sim J.-S."/>
            <person name="Jeong J.-T."/>
            <person name="Choi B.-S."/>
            <person name="Jung M."/>
            <person name="Ginzburg D."/>
            <person name="Zhao K."/>
            <person name="Won S.Y."/>
            <person name="Oh T.-J."/>
            <person name="Yu Y."/>
            <person name="Kim N.-H."/>
            <person name="Lee O.R."/>
            <person name="Lee T.-H."/>
            <person name="Bashyal P."/>
            <person name="Kim T.-S."/>
            <person name="Lee W.-H."/>
            <person name="Kawkins C."/>
            <person name="Kim C.-K."/>
            <person name="Kim J.S."/>
            <person name="Ahn B.O."/>
            <person name="Rhee S.Y."/>
            <person name="Sohng J.K."/>
        </authorList>
    </citation>
    <scope>NUCLEOTIDE SEQUENCE</scope>
    <source>
        <tissue evidence="2">Leaf</tissue>
    </source>
</reference>
<organism evidence="2 3">
    <name type="scientific">Senna tora</name>
    <dbReference type="NCBI Taxonomy" id="362788"/>
    <lineage>
        <taxon>Eukaryota</taxon>
        <taxon>Viridiplantae</taxon>
        <taxon>Streptophyta</taxon>
        <taxon>Embryophyta</taxon>
        <taxon>Tracheophyta</taxon>
        <taxon>Spermatophyta</taxon>
        <taxon>Magnoliopsida</taxon>
        <taxon>eudicotyledons</taxon>
        <taxon>Gunneridae</taxon>
        <taxon>Pentapetalae</taxon>
        <taxon>rosids</taxon>
        <taxon>fabids</taxon>
        <taxon>Fabales</taxon>
        <taxon>Fabaceae</taxon>
        <taxon>Caesalpinioideae</taxon>
        <taxon>Cassia clade</taxon>
        <taxon>Senna</taxon>
    </lineage>
</organism>
<keyword evidence="3" id="KW-1185">Reference proteome</keyword>
<dbReference type="CDD" id="cd22157">
    <property type="entry name" value="F-box_AtFBW1-like"/>
    <property type="match status" value="1"/>
</dbReference>
<dbReference type="PANTHER" id="PTHR31672:SF13">
    <property type="entry name" value="F-BOX PROTEIN CPR30-LIKE"/>
    <property type="match status" value="1"/>
</dbReference>
<dbReference type="OrthoDB" id="5314306at2759"/>
<dbReference type="InterPro" id="IPR036047">
    <property type="entry name" value="F-box-like_dom_sf"/>
</dbReference>
<proteinExistence type="predicted"/>
<evidence type="ECO:0000313" key="3">
    <source>
        <dbReference type="Proteomes" id="UP000634136"/>
    </source>
</evidence>
<dbReference type="SUPFAM" id="SSF81383">
    <property type="entry name" value="F-box domain"/>
    <property type="match status" value="1"/>
</dbReference>
<dbReference type="Proteomes" id="UP000634136">
    <property type="component" value="Unassembled WGS sequence"/>
</dbReference>
<protein>
    <submittedName>
        <fullName evidence="2">F-box protein CPR30-like</fullName>
    </submittedName>
</protein>
<dbReference type="EMBL" id="JAAIUW010000010">
    <property type="protein sequence ID" value="KAF7811594.1"/>
    <property type="molecule type" value="Genomic_DNA"/>
</dbReference>
<dbReference type="PROSITE" id="PS50181">
    <property type="entry name" value="FBOX"/>
    <property type="match status" value="1"/>
</dbReference>
<dbReference type="InterPro" id="IPR001810">
    <property type="entry name" value="F-box_dom"/>
</dbReference>
<evidence type="ECO:0000313" key="2">
    <source>
        <dbReference type="EMBL" id="KAF7811594.1"/>
    </source>
</evidence>
<dbReference type="SMART" id="SM00256">
    <property type="entry name" value="FBOX"/>
    <property type="match status" value="1"/>
</dbReference>
<dbReference type="AlphaFoldDB" id="A0A834WBY1"/>
<dbReference type="InterPro" id="IPR017451">
    <property type="entry name" value="F-box-assoc_interact_dom"/>
</dbReference>
<sequence>MSDYFPQEILLEIFHRLPIKSIVKCTSVCKSWRSVIRNPTFISDHLRAPIYHSNQFLLVQPCDENGYSDPSRAPVTYSLRYDDDDLTDYSTLDLPRVFEREPSVAGICNGLVCINSSEKCDALILCNPCIRRYVVLPKPSDYSCLYYSYIGLGFDSRNDDYKVVRISCMKDDKRYGLCPPEVELYSLATGFWKNITNVAPIFTMCPIGIDAPQAFINGIVHWGAKRMVNGDWYNFILSFDFGNEVFGEIMLAESLAHASKDSITVIGGGNSLTVYQVTCSPLPCSCNIWVMKEYGVVQSWSKLFTLNWKGFYLEAPALGETLVGVSSAPTTICVRKRGEILLMIDEAGKPCLYSLDTEGKTLRNLGIGGEGYTWYTYSDYYSESLVLLDKARSLVSY</sequence>
<accession>A0A834WBY1</accession>
<evidence type="ECO:0000259" key="1">
    <source>
        <dbReference type="PROSITE" id="PS50181"/>
    </source>
</evidence>
<dbReference type="NCBIfam" id="TIGR01640">
    <property type="entry name" value="F_box_assoc_1"/>
    <property type="match status" value="1"/>
</dbReference>
<name>A0A834WBY1_9FABA</name>
<feature type="domain" description="F-box" evidence="1">
    <location>
        <begin position="1"/>
        <end position="45"/>
    </location>
</feature>
<dbReference type="Pfam" id="PF07734">
    <property type="entry name" value="FBA_1"/>
    <property type="match status" value="1"/>
</dbReference>
<comment type="caution">
    <text evidence="2">The sequence shown here is derived from an EMBL/GenBank/DDBJ whole genome shotgun (WGS) entry which is preliminary data.</text>
</comment>
<gene>
    <name evidence="2" type="ORF">G2W53_032570</name>
</gene>
<dbReference type="InterPro" id="IPR006527">
    <property type="entry name" value="F-box-assoc_dom_typ1"/>
</dbReference>